<dbReference type="GO" id="GO:0030125">
    <property type="term" value="C:clathrin vesicle coat"/>
    <property type="evidence" value="ECO:0007669"/>
    <property type="project" value="TreeGrafter"/>
</dbReference>
<evidence type="ECO:0000259" key="7">
    <source>
        <dbReference type="PROSITE" id="PS50942"/>
    </source>
</evidence>
<dbReference type="FunFam" id="1.25.40.90:FF:000006">
    <property type="entry name" value="Clathrin interactor 1"/>
    <property type="match status" value="1"/>
</dbReference>
<dbReference type="Gene3D" id="1.25.40.90">
    <property type="match status" value="1"/>
</dbReference>
<dbReference type="InterPro" id="IPR003903">
    <property type="entry name" value="UIM_dom"/>
</dbReference>
<dbReference type="InterPro" id="IPR013809">
    <property type="entry name" value="ENTH"/>
</dbReference>
<dbReference type="Proteomes" id="UP000009131">
    <property type="component" value="Unassembled WGS sequence"/>
</dbReference>
<dbReference type="PANTHER" id="PTHR12276:SF110">
    <property type="entry name" value="EPSIN-1-RELATED"/>
    <property type="match status" value="1"/>
</dbReference>
<keyword evidence="4" id="KW-0597">Phosphoprotein</keyword>
<protein>
    <recommendedName>
        <fullName evidence="7">ENTH domain-containing protein</fullName>
    </recommendedName>
</protein>
<feature type="compositionally biased region" description="Low complexity" evidence="6">
    <location>
        <begin position="471"/>
        <end position="488"/>
    </location>
</feature>
<keyword evidence="9" id="KW-1185">Reference proteome</keyword>
<keyword evidence="3" id="KW-0963">Cytoplasm</keyword>
<dbReference type="PANTHER" id="PTHR12276">
    <property type="entry name" value="EPSIN/ENT-RELATED"/>
    <property type="match status" value="1"/>
</dbReference>
<dbReference type="GO" id="GO:0007015">
    <property type="term" value="P:actin filament organization"/>
    <property type="evidence" value="ECO:0007669"/>
    <property type="project" value="TreeGrafter"/>
</dbReference>
<dbReference type="RefSeq" id="XP_014569756.1">
    <property type="nucleotide sequence ID" value="XM_014714270.1"/>
</dbReference>
<dbReference type="CDD" id="cd16991">
    <property type="entry name" value="ENTH_Ent1_Ent2"/>
    <property type="match status" value="1"/>
</dbReference>
<organism evidence="8 9">
    <name type="scientific">Mixia osmundae (strain CBS 9802 / IAM 14324 / JCM 22182 / KY 12970)</name>
    <dbReference type="NCBI Taxonomy" id="764103"/>
    <lineage>
        <taxon>Eukaryota</taxon>
        <taxon>Fungi</taxon>
        <taxon>Dikarya</taxon>
        <taxon>Basidiomycota</taxon>
        <taxon>Pucciniomycotina</taxon>
        <taxon>Mixiomycetes</taxon>
        <taxon>Mixiales</taxon>
        <taxon>Mixiaceae</taxon>
        <taxon>Mixia</taxon>
    </lineage>
</organism>
<feature type="region of interest" description="Disordered" evidence="6">
    <location>
        <begin position="143"/>
        <end position="235"/>
    </location>
</feature>
<dbReference type="GO" id="GO:0005543">
    <property type="term" value="F:phospholipid binding"/>
    <property type="evidence" value="ECO:0007669"/>
    <property type="project" value="TreeGrafter"/>
</dbReference>
<comment type="similarity">
    <text evidence="2">Belongs to the epsin family.</text>
</comment>
<feature type="region of interest" description="Disordered" evidence="6">
    <location>
        <begin position="454"/>
        <end position="511"/>
    </location>
</feature>
<reference evidence="8 9" key="2">
    <citation type="journal article" date="2012" name="Open Biol.">
        <title>Characteristics of nucleosomes and linker DNA regions on the genome of the basidiomycete Mixia osmundae revealed by mono- and dinucleosome mapping.</title>
        <authorList>
            <person name="Nishida H."/>
            <person name="Kondo S."/>
            <person name="Matsumoto T."/>
            <person name="Suzuki Y."/>
            <person name="Yoshikawa H."/>
            <person name="Taylor T.D."/>
            <person name="Sugiyama J."/>
        </authorList>
    </citation>
    <scope>NUCLEOTIDE SEQUENCE [LARGE SCALE GENOMIC DNA]</scope>
    <source>
        <strain evidence="9">CBS 9802 / IAM 14324 / JCM 22182 / KY 12970</strain>
    </source>
</reference>
<evidence type="ECO:0000256" key="5">
    <source>
        <dbReference type="ARBA" id="ARBA00023121"/>
    </source>
</evidence>
<dbReference type="SMART" id="SM00726">
    <property type="entry name" value="UIM"/>
    <property type="match status" value="2"/>
</dbReference>
<accession>G7DYV0</accession>
<dbReference type="AlphaFoldDB" id="G7DYV0"/>
<dbReference type="GO" id="GO:0005886">
    <property type="term" value="C:plasma membrane"/>
    <property type="evidence" value="ECO:0007669"/>
    <property type="project" value="TreeGrafter"/>
</dbReference>
<dbReference type="InterPro" id="IPR008942">
    <property type="entry name" value="ENTH_VHS"/>
</dbReference>
<dbReference type="OMA" id="PPNHTGY"/>
<dbReference type="GO" id="GO:0006897">
    <property type="term" value="P:endocytosis"/>
    <property type="evidence" value="ECO:0007669"/>
    <property type="project" value="TreeGrafter"/>
</dbReference>
<dbReference type="GO" id="GO:0005768">
    <property type="term" value="C:endosome"/>
    <property type="evidence" value="ECO:0007669"/>
    <property type="project" value="TreeGrafter"/>
</dbReference>
<comment type="subcellular location">
    <subcellularLocation>
        <location evidence="1">Cytoplasm</location>
    </subcellularLocation>
</comment>
<proteinExistence type="inferred from homology"/>
<dbReference type="SMART" id="SM00273">
    <property type="entry name" value="ENTH"/>
    <property type="match status" value="1"/>
</dbReference>
<feature type="compositionally biased region" description="Low complexity" evidence="6">
    <location>
        <begin position="495"/>
        <end position="505"/>
    </location>
</feature>
<evidence type="ECO:0000256" key="1">
    <source>
        <dbReference type="ARBA" id="ARBA00004496"/>
    </source>
</evidence>
<evidence type="ECO:0000256" key="2">
    <source>
        <dbReference type="ARBA" id="ARBA00010130"/>
    </source>
</evidence>
<evidence type="ECO:0000256" key="3">
    <source>
        <dbReference type="ARBA" id="ARBA00022490"/>
    </source>
</evidence>
<feature type="compositionally biased region" description="Basic and acidic residues" evidence="6">
    <location>
        <begin position="143"/>
        <end position="166"/>
    </location>
</feature>
<evidence type="ECO:0000256" key="4">
    <source>
        <dbReference type="ARBA" id="ARBA00022553"/>
    </source>
</evidence>
<dbReference type="InParanoid" id="G7DYV0"/>
<name>G7DYV0_MIXOS</name>
<evidence type="ECO:0000256" key="6">
    <source>
        <dbReference type="SAM" id="MobiDB-lite"/>
    </source>
</evidence>
<dbReference type="OrthoDB" id="4033880at2759"/>
<evidence type="ECO:0000313" key="8">
    <source>
        <dbReference type="EMBL" id="GAA95760.1"/>
    </source>
</evidence>
<comment type="caution">
    <text evidence="8">The sequence shown here is derived from an EMBL/GenBank/DDBJ whole genome shotgun (WGS) entry which is preliminary data.</text>
</comment>
<dbReference type="HOGENOM" id="CLU_012678_0_0_1"/>
<feature type="domain" description="ENTH" evidence="7">
    <location>
        <begin position="14"/>
        <end position="146"/>
    </location>
</feature>
<dbReference type="GO" id="GO:0030276">
    <property type="term" value="F:clathrin binding"/>
    <property type="evidence" value="ECO:0007669"/>
    <property type="project" value="TreeGrafter"/>
</dbReference>
<dbReference type="eggNOG" id="KOG2056">
    <property type="taxonomic scope" value="Eukaryota"/>
</dbReference>
<feature type="compositionally biased region" description="Basic and acidic residues" evidence="6">
    <location>
        <begin position="223"/>
        <end position="235"/>
    </location>
</feature>
<reference evidence="8 9" key="1">
    <citation type="journal article" date="2011" name="J. Gen. Appl. Microbiol.">
        <title>Draft genome sequencing of the enigmatic basidiomycete Mixia osmundae.</title>
        <authorList>
            <person name="Nishida H."/>
            <person name="Nagatsuka Y."/>
            <person name="Sugiyama J."/>
        </authorList>
    </citation>
    <scope>NUCLEOTIDE SEQUENCE [LARGE SCALE GENOMIC DNA]</scope>
    <source>
        <strain evidence="9">CBS 9802 / IAM 14324 / JCM 22182 / KY 12970</strain>
    </source>
</reference>
<feature type="compositionally biased region" description="Polar residues" evidence="6">
    <location>
        <begin position="460"/>
        <end position="470"/>
    </location>
</feature>
<dbReference type="STRING" id="764103.G7DYV0"/>
<evidence type="ECO:0000313" key="9">
    <source>
        <dbReference type="Proteomes" id="UP000009131"/>
    </source>
</evidence>
<gene>
    <name evidence="8" type="primary">Mo02417</name>
    <name evidence="8" type="ORF">E5Q_02417</name>
</gene>
<feature type="compositionally biased region" description="Basic and acidic residues" evidence="6">
    <location>
        <begin position="184"/>
        <end position="216"/>
    </location>
</feature>
<dbReference type="EMBL" id="BABT02000062">
    <property type="protein sequence ID" value="GAA95760.1"/>
    <property type="molecule type" value="Genomic_DNA"/>
</dbReference>
<sequence>MQQLGKSTLRTVKNYTKGYSDCQTKVRDATSNDPWGPSGGQMNELAQLTYNQQDFVEIMEMLDKRLNDKGKNWRHVFKALTVLDYCLHGGSENVVLYFKENLYIIKTLKEFQYIDEYGKDQGANVRQKAKDITALLQDEARLKDARKSRAHMRDRMTGTPSRDDRYSPPPRSRSTPAVSSSGMSKEERDLQRAIEESKRSQDDDETRARRQRKDDEQLAEAMRLSREEDERARREAELKNQNALFDDGFQSDGPNAYQNQLVDLNFGQPQQQLQPQYTSFNPYAQYQQDAAQLQAQQQYEYQQRMEEQARFAQMQQQQAYMQQQAYLAQQQPLVPQQTAIGSNNPFAAFGNTPEPATTPEPPRQQVQPAIPQQDFFRSSSQPIMPTQAAKSIRAATRNDGQHDKLNNLLAMGQGIDTFGNEGNMRLGQWANKSVPAATLTQTRTGPASSNANAAFASSFGPQPTGNGNPFGQSNGSSAYNGNSNAFSGFDNSFGQPAQAQQQPKQNPFFDL</sequence>
<dbReference type="Pfam" id="PF01417">
    <property type="entry name" value="ENTH"/>
    <property type="match status" value="1"/>
</dbReference>
<dbReference type="PROSITE" id="PS50942">
    <property type="entry name" value="ENTH"/>
    <property type="match status" value="1"/>
</dbReference>
<dbReference type="PROSITE" id="PS50330">
    <property type="entry name" value="UIM"/>
    <property type="match status" value="1"/>
</dbReference>
<dbReference type="SUPFAM" id="SSF48464">
    <property type="entry name" value="ENTH/VHS domain"/>
    <property type="match status" value="1"/>
</dbReference>
<feature type="compositionally biased region" description="Low complexity" evidence="6">
    <location>
        <begin position="172"/>
        <end position="181"/>
    </location>
</feature>
<keyword evidence="5" id="KW-0446">Lipid-binding</keyword>